<feature type="region of interest" description="Disordered" evidence="2">
    <location>
        <begin position="61"/>
        <end position="84"/>
    </location>
</feature>
<dbReference type="Gene3D" id="3.30.930.10">
    <property type="entry name" value="Bira Bifunctional Protein, Domain 2"/>
    <property type="match status" value="1"/>
</dbReference>
<accession>A0A5R9AGN6</accession>
<gene>
    <name evidence="4" type="ORF">FEF27_05755</name>
</gene>
<reference evidence="4 5" key="1">
    <citation type="submission" date="2019-05" db="EMBL/GenBank/DDBJ databases">
        <title>Nesterenkonia sp. GY239, isolated from the Southern Atlantic Ocean.</title>
        <authorList>
            <person name="Zhang G."/>
        </authorList>
    </citation>
    <scope>NUCLEOTIDE SEQUENCE [LARGE SCALE GENOMIC DNA]</scope>
    <source>
        <strain evidence="4 5">GY239</strain>
    </source>
</reference>
<dbReference type="GO" id="GO:0004077">
    <property type="term" value="F:biotin--[biotin carboxyl-carrier protein] ligase activity"/>
    <property type="evidence" value="ECO:0007669"/>
    <property type="project" value="UniProtKB-EC"/>
</dbReference>
<sequence length="310" mass="32299">MSADAAAELDDGLLQSRLVDSGLFAAVHRVASTGSTNEDLLSAADSAAAGAAMPHLTALTAEQQTGGRGRQARSWASPKGTSLSTSLLLRPSLPVVERHWVTLCVGLALVRALRSRGVPGALKWPNDVHVRGRKIAGILAAVPLRDPEAVVVGCGINVLLDEQQLPTPTATSLTLELARAGEPIPLPGTAAAGQLRSALLCDWLEEVAILLEDVRHHGSIEPVRAEILAVISTVGQDVRIELPDGTAVRGAAVAVEHDGALTVEVSGRRRAGSGAGGVASEGLWRTERTPQRESFHAGDVVHLRPLGEPT</sequence>
<keyword evidence="1 4" id="KW-0436">Ligase</keyword>
<organism evidence="4 5">
    <name type="scientific">Nesterenkonia sphaerica</name>
    <dbReference type="NCBI Taxonomy" id="1804988"/>
    <lineage>
        <taxon>Bacteria</taxon>
        <taxon>Bacillati</taxon>
        <taxon>Actinomycetota</taxon>
        <taxon>Actinomycetes</taxon>
        <taxon>Micrococcales</taxon>
        <taxon>Micrococcaceae</taxon>
        <taxon>Nesterenkonia</taxon>
    </lineage>
</organism>
<protein>
    <submittedName>
        <fullName evidence="4">Biotin--[acetyl-CoA-carboxylase] ligase</fullName>
        <ecNumber evidence="4">6.3.4.15</ecNumber>
    </submittedName>
</protein>
<dbReference type="Pfam" id="PF03099">
    <property type="entry name" value="BPL_LplA_LipB"/>
    <property type="match status" value="1"/>
</dbReference>
<dbReference type="GO" id="GO:0005737">
    <property type="term" value="C:cytoplasm"/>
    <property type="evidence" value="ECO:0007669"/>
    <property type="project" value="TreeGrafter"/>
</dbReference>
<dbReference type="Proteomes" id="UP000306544">
    <property type="component" value="Unassembled WGS sequence"/>
</dbReference>
<evidence type="ECO:0000256" key="2">
    <source>
        <dbReference type="SAM" id="MobiDB-lite"/>
    </source>
</evidence>
<dbReference type="InterPro" id="IPR004143">
    <property type="entry name" value="BPL_LPL_catalytic"/>
</dbReference>
<dbReference type="SUPFAM" id="SSF55681">
    <property type="entry name" value="Class II aaRS and biotin synthetases"/>
    <property type="match status" value="1"/>
</dbReference>
<dbReference type="PANTHER" id="PTHR12835:SF5">
    <property type="entry name" value="BIOTIN--PROTEIN LIGASE"/>
    <property type="match status" value="1"/>
</dbReference>
<dbReference type="Gene3D" id="2.30.30.100">
    <property type="match status" value="1"/>
</dbReference>
<feature type="domain" description="BPL/LPL catalytic" evidence="3">
    <location>
        <begin position="17"/>
        <end position="211"/>
    </location>
</feature>
<dbReference type="InterPro" id="IPR045864">
    <property type="entry name" value="aa-tRNA-synth_II/BPL/LPL"/>
</dbReference>
<name>A0A5R9AGN6_9MICC</name>
<evidence type="ECO:0000256" key="1">
    <source>
        <dbReference type="ARBA" id="ARBA00022598"/>
    </source>
</evidence>
<proteinExistence type="predicted"/>
<comment type="caution">
    <text evidence="4">The sequence shown here is derived from an EMBL/GenBank/DDBJ whole genome shotgun (WGS) entry which is preliminary data.</text>
</comment>
<dbReference type="InterPro" id="IPR004408">
    <property type="entry name" value="Biotin_CoA_COase_ligase"/>
</dbReference>
<evidence type="ECO:0000259" key="3">
    <source>
        <dbReference type="PROSITE" id="PS51733"/>
    </source>
</evidence>
<dbReference type="OrthoDB" id="9807064at2"/>
<dbReference type="NCBIfam" id="TIGR00121">
    <property type="entry name" value="birA_ligase"/>
    <property type="match status" value="1"/>
</dbReference>
<evidence type="ECO:0000313" key="5">
    <source>
        <dbReference type="Proteomes" id="UP000306544"/>
    </source>
</evidence>
<dbReference type="CDD" id="cd16442">
    <property type="entry name" value="BPL"/>
    <property type="match status" value="1"/>
</dbReference>
<dbReference type="EC" id="6.3.4.15" evidence="4"/>
<evidence type="ECO:0000313" key="4">
    <source>
        <dbReference type="EMBL" id="TLP77195.1"/>
    </source>
</evidence>
<dbReference type="PANTHER" id="PTHR12835">
    <property type="entry name" value="BIOTIN PROTEIN LIGASE"/>
    <property type="match status" value="1"/>
</dbReference>
<dbReference type="RefSeq" id="WP_138169900.1">
    <property type="nucleotide sequence ID" value="NZ_VAWA01000005.1"/>
</dbReference>
<dbReference type="EMBL" id="VAWA01000005">
    <property type="protein sequence ID" value="TLP77195.1"/>
    <property type="molecule type" value="Genomic_DNA"/>
</dbReference>
<dbReference type="AlphaFoldDB" id="A0A5R9AGN6"/>
<keyword evidence="5" id="KW-1185">Reference proteome</keyword>
<dbReference type="PROSITE" id="PS51733">
    <property type="entry name" value="BPL_LPL_CATALYTIC"/>
    <property type="match status" value="1"/>
</dbReference>